<feature type="signal peptide" evidence="2">
    <location>
        <begin position="1"/>
        <end position="20"/>
    </location>
</feature>
<reference evidence="5" key="1">
    <citation type="submission" date="2024-02" db="UniProtKB">
        <authorList>
            <consortium name="WormBaseParasite"/>
        </authorList>
    </citation>
    <scope>IDENTIFICATION</scope>
</reference>
<comment type="caution">
    <text evidence="1">Lacks conserved residue(s) required for the propagation of feature annotation.</text>
</comment>
<dbReference type="WBParaSite" id="TCONS_00004893.p1">
    <property type="protein sequence ID" value="TCONS_00004893.p1"/>
    <property type="gene ID" value="XLOC_003099"/>
</dbReference>
<dbReference type="PROSITE" id="PS51670">
    <property type="entry name" value="SHKT"/>
    <property type="match status" value="1"/>
</dbReference>
<proteinExistence type="predicted"/>
<evidence type="ECO:0000313" key="4">
    <source>
        <dbReference type="Proteomes" id="UP000035681"/>
    </source>
</evidence>
<dbReference type="Proteomes" id="UP000035681">
    <property type="component" value="Unplaced"/>
</dbReference>
<evidence type="ECO:0000259" key="3">
    <source>
        <dbReference type="PROSITE" id="PS51670"/>
    </source>
</evidence>
<name>A0AAF5D290_STRER</name>
<accession>A0AAF5D290</accession>
<evidence type="ECO:0000313" key="5">
    <source>
        <dbReference type="WBParaSite" id="TCONS_00004893.p1"/>
    </source>
</evidence>
<dbReference type="InterPro" id="IPR003582">
    <property type="entry name" value="ShKT_dom"/>
</dbReference>
<protein>
    <submittedName>
        <fullName evidence="5">ShKT domain-containing protein</fullName>
    </submittedName>
</protein>
<feature type="domain" description="ShKT" evidence="3">
    <location>
        <begin position="97"/>
        <end position="131"/>
    </location>
</feature>
<evidence type="ECO:0000256" key="2">
    <source>
        <dbReference type="SAM" id="SignalP"/>
    </source>
</evidence>
<feature type="chain" id="PRO_5042114402" evidence="2">
    <location>
        <begin position="21"/>
        <end position="131"/>
    </location>
</feature>
<organism evidence="4 5">
    <name type="scientific">Strongyloides stercoralis</name>
    <name type="common">Threadworm</name>
    <dbReference type="NCBI Taxonomy" id="6248"/>
    <lineage>
        <taxon>Eukaryota</taxon>
        <taxon>Metazoa</taxon>
        <taxon>Ecdysozoa</taxon>
        <taxon>Nematoda</taxon>
        <taxon>Chromadorea</taxon>
        <taxon>Rhabditida</taxon>
        <taxon>Tylenchina</taxon>
        <taxon>Panagrolaimomorpha</taxon>
        <taxon>Strongyloidoidea</taxon>
        <taxon>Strongyloididae</taxon>
        <taxon>Strongyloides</taxon>
    </lineage>
</organism>
<feature type="disulfide bond" evidence="1">
    <location>
        <begin position="97"/>
        <end position="131"/>
    </location>
</feature>
<dbReference type="Pfam" id="PF01549">
    <property type="entry name" value="ShK"/>
    <property type="match status" value="1"/>
</dbReference>
<keyword evidence="1" id="KW-1015">Disulfide bond</keyword>
<keyword evidence="2" id="KW-0732">Signal</keyword>
<keyword evidence="4" id="KW-1185">Reference proteome</keyword>
<sequence>MLVLLLFIIYFDSFIIFGVGNIRCNYDKSDTISNEGKVCVPHPTNFVLTCCNTNLKDPIKELEDHLSKLPTTKKPLIPYTMPTTDKTTNKKFTKSRCYDQIKNCYIYSNLCYKSLYLEIMDRICKKTCNLC</sequence>
<dbReference type="AlphaFoldDB" id="A0AAF5D290"/>
<evidence type="ECO:0000256" key="1">
    <source>
        <dbReference type="PROSITE-ProRule" id="PRU01005"/>
    </source>
</evidence>
<dbReference type="Gene3D" id="1.10.10.1870">
    <property type="entry name" value="ShTK domain-like"/>
    <property type="match status" value="1"/>
</dbReference>